<dbReference type="Proteomes" id="UP000076962">
    <property type="component" value="Unassembled WGS sequence"/>
</dbReference>
<protein>
    <submittedName>
        <fullName evidence="1">Uncharacterized protein</fullName>
    </submittedName>
</protein>
<organism evidence="1 2">
    <name type="scientific">Candidatus Thiomargarita nelsonii</name>
    <dbReference type="NCBI Taxonomy" id="1003181"/>
    <lineage>
        <taxon>Bacteria</taxon>
        <taxon>Pseudomonadati</taxon>
        <taxon>Pseudomonadota</taxon>
        <taxon>Gammaproteobacteria</taxon>
        <taxon>Thiotrichales</taxon>
        <taxon>Thiotrichaceae</taxon>
        <taxon>Thiomargarita</taxon>
    </lineage>
</organism>
<name>A0A176S390_9GAMM</name>
<proteinExistence type="predicted"/>
<sequence length="62" mass="7073">MPRKLEITYKTATAVGVMPYHSVKTLACQGIRQVLEEPDECESLKSGFGDWPYRVYSILLPR</sequence>
<evidence type="ECO:0000313" key="1">
    <source>
        <dbReference type="EMBL" id="OAD22572.1"/>
    </source>
</evidence>
<dbReference type="EMBL" id="LUTY01000865">
    <property type="protein sequence ID" value="OAD22572.1"/>
    <property type="molecule type" value="Genomic_DNA"/>
</dbReference>
<accession>A0A176S390</accession>
<comment type="caution">
    <text evidence="1">The sequence shown here is derived from an EMBL/GenBank/DDBJ whole genome shotgun (WGS) entry which is preliminary data.</text>
</comment>
<gene>
    <name evidence="1" type="ORF">THIOM_001620</name>
</gene>
<keyword evidence="2" id="KW-1185">Reference proteome</keyword>
<dbReference type="AlphaFoldDB" id="A0A176S390"/>
<reference evidence="1 2" key="1">
    <citation type="submission" date="2016-05" db="EMBL/GenBank/DDBJ databases">
        <title>Single-cell genome of chain-forming Candidatus Thiomargarita nelsonii and comparison to other large sulfur-oxidizing bacteria.</title>
        <authorList>
            <person name="Winkel M."/>
            <person name="Salman V."/>
            <person name="Woyke T."/>
            <person name="Schulz-Vogt H."/>
            <person name="Richter M."/>
            <person name="Flood B."/>
            <person name="Bailey J."/>
            <person name="Amann R."/>
            <person name="Mussmann M."/>
        </authorList>
    </citation>
    <scope>NUCLEOTIDE SEQUENCE [LARGE SCALE GENOMIC DNA]</scope>
    <source>
        <strain evidence="1 2">THI036</strain>
    </source>
</reference>
<evidence type="ECO:0000313" key="2">
    <source>
        <dbReference type="Proteomes" id="UP000076962"/>
    </source>
</evidence>